<reference evidence="6 7" key="1">
    <citation type="submission" date="2015-11" db="EMBL/GenBank/DDBJ databases">
        <authorList>
            <person name="Zhang Y."/>
            <person name="Guo Z."/>
        </authorList>
    </citation>
    <scope>NUCLEOTIDE SEQUENCE [LARGE SCALE GENOMIC DNA]</scope>
    <source>
        <strain evidence="6">JGI-4</strain>
    </source>
</reference>
<dbReference type="SUPFAM" id="SSF53323">
    <property type="entry name" value="Pyruvate-ferredoxin oxidoreductase, PFOR, domain III"/>
    <property type="match status" value="1"/>
</dbReference>
<dbReference type="InterPro" id="IPR009014">
    <property type="entry name" value="Transketo_C/PFOR_II"/>
</dbReference>
<dbReference type="FunFam" id="3.40.50.970:FF:000012">
    <property type="entry name" value="Pyruvate:ferredoxin (Flavodoxin) oxidoreductase"/>
    <property type="match status" value="1"/>
</dbReference>
<feature type="domain" description="Pyruvate/ketoisovalerate oxidoreductase catalytic" evidence="2">
    <location>
        <begin position="439"/>
        <end position="633"/>
    </location>
</feature>
<accession>A0A0N7MSV5</accession>
<dbReference type="InterPro" id="IPR033412">
    <property type="entry name" value="PFOR_II"/>
</dbReference>
<dbReference type="EMBL" id="FAOP01000003">
    <property type="protein sequence ID" value="CUU02654.1"/>
    <property type="molecule type" value="Genomic_DNA"/>
</dbReference>
<feature type="domain" description="Pyruvate flavodoxin/ferredoxin oxidoreductase pyrimidine binding" evidence="3">
    <location>
        <begin position="32"/>
        <end position="252"/>
    </location>
</feature>
<dbReference type="Pfam" id="PF01855">
    <property type="entry name" value="POR_N"/>
    <property type="match status" value="1"/>
</dbReference>
<accession>A0A0P1LQ87</accession>
<accession>A0A0P1LTW1</accession>
<sequence>MKEDKFPFPGIPTTSDGAGAVVWVETNISQGACAYPITSSTTMGQGFQAEVANGKRNLWGEKLFFFEPESEHSSASVCEGFAAAGGRITNFTSGQGLILMKEVLYTIAGKRLPVVFHIGARALTSHSLNVHAGHDDVMGVADCGWGIIFARNVQEVADLTLIAHRAAENSMTPFLMVQDGFLTTHTIENVLLPEPELMKQFIDDPNKKLKNLMNPYFPLMSGVVQNQDSYMKGKIAQRYYYDKVPGAIKEAMEKYYELTGRRYDFIDAYKVEDAEYVVVGMGSFMETAMATVDYLREVEGLKVGALTVTVFAPFPSKEIVDALKHVKAFAVLERMDNPLAQSNPLTMSIKASFADAFVGSKGYPKIDRIPKIFSGVGGLGSRDVRPGDFIAIFKNMMRNDGKEKEFFVVGIKHELALEREYDPDVRPKGAFSMRGHSVGGYGSVTTNKIIATLLEDIFKLQVQAYPKYGSEKKGLPTTYYLTAAKEKIRTHCELTHVEFVPMNDVNAFNLGNPLAGLSEGGMIFIQSDKVNPADVWNEIPSYAKKIIKDKKIKVYFLDTVKIAREVAPSPDLEQRMQGIVLLGIFLKVTPFREEYGLSEEELFKGVGKSIRKYFGKRGEKVVQANLEAVKRGYYEVMEVPLDLIEATEVKAEFEF</sequence>
<evidence type="ECO:0000256" key="1">
    <source>
        <dbReference type="ARBA" id="ARBA00023002"/>
    </source>
</evidence>
<dbReference type="InterPro" id="IPR002880">
    <property type="entry name" value="Pyrv_Fd/Flavodoxin_OxRdtase_N"/>
</dbReference>
<evidence type="ECO:0000259" key="2">
    <source>
        <dbReference type="Pfam" id="PF01558"/>
    </source>
</evidence>
<accession>A0A0P1M497</accession>
<keyword evidence="1" id="KW-0560">Oxidoreductase</keyword>
<organism evidence="6 7">
    <name type="scientific">Candidatus Kryptonium thompsonii</name>
    <dbReference type="NCBI Taxonomy" id="1633631"/>
    <lineage>
        <taxon>Bacteria</taxon>
        <taxon>Pseudomonadati</taxon>
        <taxon>Candidatus Kryptoniota</taxon>
        <taxon>Candidatus Kryptonium</taxon>
    </lineage>
</organism>
<dbReference type="InterPro" id="IPR029061">
    <property type="entry name" value="THDP-binding"/>
</dbReference>
<dbReference type="SUPFAM" id="SSF52922">
    <property type="entry name" value="TK C-terminal domain-like"/>
    <property type="match status" value="1"/>
</dbReference>
<feature type="domain" description="Pyruvate:ferredoxin oxidoreductase core" evidence="4">
    <location>
        <begin position="274"/>
        <end position="356"/>
    </location>
</feature>
<evidence type="ECO:0000313" key="7">
    <source>
        <dbReference type="Proteomes" id="UP000182011"/>
    </source>
</evidence>
<evidence type="ECO:0000313" key="8">
    <source>
        <dbReference type="Proteomes" id="UP000182200"/>
    </source>
</evidence>
<dbReference type="Pfam" id="PF01558">
    <property type="entry name" value="POR"/>
    <property type="match status" value="1"/>
</dbReference>
<proteinExistence type="predicted"/>
<dbReference type="Gene3D" id="3.40.920.10">
    <property type="entry name" value="Pyruvate-ferredoxin oxidoreductase, PFOR, domain III"/>
    <property type="match status" value="1"/>
</dbReference>
<dbReference type="AlphaFoldDB" id="A0A0P1LHF2"/>
<dbReference type="Pfam" id="PF17147">
    <property type="entry name" value="PFOR_II"/>
    <property type="match status" value="1"/>
</dbReference>
<evidence type="ECO:0000259" key="3">
    <source>
        <dbReference type="Pfam" id="PF01855"/>
    </source>
</evidence>
<dbReference type="STRING" id="1633631.GCA_001442925_00565"/>
<dbReference type="Gene3D" id="3.40.50.920">
    <property type="match status" value="1"/>
</dbReference>
<accession>A0A0P1LVH6</accession>
<accession>A0A0S4MUH1</accession>
<accession>A0A0P1P2P5</accession>
<dbReference type="InterPro" id="IPR019752">
    <property type="entry name" value="Pyrv/ketoisovalerate_OxRed_cat"/>
</dbReference>
<gene>
    <name evidence="6" type="ORF">JGI4_00565</name>
    <name evidence="5" type="ORF">JGI8_01214</name>
</gene>
<dbReference type="EMBL" id="CZVI01000015">
    <property type="protein sequence ID" value="CUS88499.1"/>
    <property type="molecule type" value="Genomic_DNA"/>
</dbReference>
<dbReference type="PANTHER" id="PTHR32154:SF0">
    <property type="entry name" value="PYRUVATE-FLAVODOXIN OXIDOREDUCTASE-RELATED"/>
    <property type="match status" value="1"/>
</dbReference>
<dbReference type="Proteomes" id="UP000182200">
    <property type="component" value="Unassembled WGS sequence"/>
</dbReference>
<keyword evidence="8" id="KW-1185">Reference proteome</keyword>
<accession>A0A0P1LHF2</accession>
<dbReference type="OrthoDB" id="9808559at2"/>
<dbReference type="InterPro" id="IPR002869">
    <property type="entry name" value="Pyrv_flavodox_OxRed_cen"/>
</dbReference>
<accession>A0A0P1NYR8</accession>
<reference evidence="5 8" key="2">
    <citation type="submission" date="2015-11" db="EMBL/GenBank/DDBJ databases">
        <authorList>
            <person name="Varghese N."/>
        </authorList>
    </citation>
    <scope>NUCLEOTIDE SEQUENCE [LARGE SCALE GENOMIC DNA]</scope>
    <source>
        <strain evidence="5 8">JGI-8</strain>
    </source>
</reference>
<accession>A0A0P1M6T1</accession>
<evidence type="ECO:0000313" key="5">
    <source>
        <dbReference type="EMBL" id="CUS88499.1"/>
    </source>
</evidence>
<dbReference type="GO" id="GO:0006979">
    <property type="term" value="P:response to oxidative stress"/>
    <property type="evidence" value="ECO:0007669"/>
    <property type="project" value="TreeGrafter"/>
</dbReference>
<dbReference type="Proteomes" id="UP000182011">
    <property type="component" value="Unassembled WGS sequence"/>
</dbReference>
<dbReference type="Gene3D" id="3.40.50.970">
    <property type="match status" value="1"/>
</dbReference>
<dbReference type="SUPFAM" id="SSF52518">
    <property type="entry name" value="Thiamin diphosphate-binding fold (THDP-binding)"/>
    <property type="match status" value="1"/>
</dbReference>
<keyword evidence="6" id="KW-0670">Pyruvate</keyword>
<dbReference type="InterPro" id="IPR050722">
    <property type="entry name" value="Pyruvate:ferred/Flavod_OxRd"/>
</dbReference>
<name>A0A0P1LHF2_9BACT</name>
<dbReference type="RefSeq" id="WP_047133452.1">
    <property type="nucleotide sequence ID" value="NZ_CZVI01000015.1"/>
</dbReference>
<dbReference type="CDD" id="cd07034">
    <property type="entry name" value="TPP_PYR_PFOR_IOR-alpha_like"/>
    <property type="match status" value="1"/>
</dbReference>
<protein>
    <submittedName>
        <fullName evidence="6">Pyruvate-ferredoxin/flavodoxin oxidoreductase</fullName>
    </submittedName>
</protein>
<evidence type="ECO:0000259" key="4">
    <source>
        <dbReference type="Pfam" id="PF17147"/>
    </source>
</evidence>
<dbReference type="PANTHER" id="PTHR32154">
    <property type="entry name" value="PYRUVATE-FLAVODOXIN OXIDOREDUCTASE-RELATED"/>
    <property type="match status" value="1"/>
</dbReference>
<dbReference type="GO" id="GO:0016903">
    <property type="term" value="F:oxidoreductase activity, acting on the aldehyde or oxo group of donors"/>
    <property type="evidence" value="ECO:0007669"/>
    <property type="project" value="InterPro"/>
</dbReference>
<evidence type="ECO:0000313" key="6">
    <source>
        <dbReference type="EMBL" id="CUU02654.1"/>
    </source>
</evidence>